<dbReference type="Proteomes" id="UP000225706">
    <property type="component" value="Unassembled WGS sequence"/>
</dbReference>
<evidence type="ECO:0000313" key="13">
    <source>
        <dbReference type="EMBL" id="PFX21777.1"/>
    </source>
</evidence>
<dbReference type="CDD" id="cd00033">
    <property type="entry name" value="CCP"/>
    <property type="match status" value="6"/>
</dbReference>
<dbReference type="Gene3D" id="2.10.70.10">
    <property type="entry name" value="Complement Module, domain 1"/>
    <property type="match status" value="6"/>
</dbReference>
<dbReference type="Pfam" id="PF00354">
    <property type="entry name" value="Pentaxin"/>
    <property type="match status" value="2"/>
</dbReference>
<dbReference type="InterPro" id="IPR007110">
    <property type="entry name" value="Ig-like_dom"/>
</dbReference>
<dbReference type="SUPFAM" id="SSF48726">
    <property type="entry name" value="Immunoglobulin"/>
    <property type="match status" value="6"/>
</dbReference>
<evidence type="ECO:0000256" key="4">
    <source>
        <dbReference type="ARBA" id="ARBA00022837"/>
    </source>
</evidence>
<feature type="domain" description="Sushi" evidence="11">
    <location>
        <begin position="1498"/>
        <end position="1547"/>
    </location>
</feature>
<keyword evidence="4" id="KW-0106">Calcium</keyword>
<dbReference type="InterPro" id="IPR051277">
    <property type="entry name" value="SEZ6_CSMD_C4BPB_Regulators"/>
</dbReference>
<keyword evidence="7" id="KW-0393">Immunoglobulin domain</keyword>
<dbReference type="SMART" id="SM00406">
    <property type="entry name" value="IGv"/>
    <property type="match status" value="3"/>
</dbReference>
<feature type="domain" description="Pentraxin (PTX)" evidence="12">
    <location>
        <begin position="1552"/>
        <end position="1748"/>
    </location>
</feature>
<dbReference type="CDD" id="cd00096">
    <property type="entry name" value="Ig"/>
    <property type="match status" value="1"/>
</dbReference>
<feature type="domain" description="Pentraxin (PTX)" evidence="12">
    <location>
        <begin position="921"/>
        <end position="1034"/>
    </location>
</feature>
<feature type="domain" description="Ig-like" evidence="10">
    <location>
        <begin position="1341"/>
        <end position="1430"/>
    </location>
</feature>
<evidence type="ECO:0000259" key="10">
    <source>
        <dbReference type="PROSITE" id="PS50835"/>
    </source>
</evidence>
<evidence type="ECO:0000256" key="2">
    <source>
        <dbReference type="ARBA" id="ARBA00022729"/>
    </source>
</evidence>
<dbReference type="PROSITE" id="PS50923">
    <property type="entry name" value="SUSHI"/>
    <property type="match status" value="6"/>
</dbReference>
<evidence type="ECO:0000259" key="11">
    <source>
        <dbReference type="PROSITE" id="PS50923"/>
    </source>
</evidence>
<dbReference type="InterPro" id="IPR013098">
    <property type="entry name" value="Ig_I-set"/>
</dbReference>
<dbReference type="InterPro" id="IPR013079">
    <property type="entry name" value="6Phosfructo_kin"/>
</dbReference>
<evidence type="ECO:0000313" key="14">
    <source>
        <dbReference type="Proteomes" id="UP000225706"/>
    </source>
</evidence>
<dbReference type="GO" id="GO:0005524">
    <property type="term" value="F:ATP binding"/>
    <property type="evidence" value="ECO:0007669"/>
    <property type="project" value="InterPro"/>
</dbReference>
<evidence type="ECO:0000256" key="8">
    <source>
        <dbReference type="PROSITE-ProRule" id="PRU00302"/>
    </source>
</evidence>
<keyword evidence="3" id="KW-0677">Repeat</keyword>
<feature type="disulfide bond" evidence="8">
    <location>
        <begin position="770"/>
        <end position="797"/>
    </location>
</feature>
<comment type="caution">
    <text evidence="8">Lacks conserved residue(s) required for the propagation of feature annotation.</text>
</comment>
<dbReference type="CDD" id="cd07067">
    <property type="entry name" value="HP_PGM_like"/>
    <property type="match status" value="1"/>
</dbReference>
<keyword evidence="6" id="KW-0325">Glycoprotein</keyword>
<protein>
    <submittedName>
        <fullName evidence="13">CUB and sushi domain-containing protein 3</fullName>
    </submittedName>
</protein>
<feature type="region of interest" description="Disordered" evidence="9">
    <location>
        <begin position="440"/>
        <end position="473"/>
    </location>
</feature>
<feature type="domain" description="Ig-like" evidence="10">
    <location>
        <begin position="1162"/>
        <end position="1245"/>
    </location>
</feature>
<dbReference type="GO" id="GO:0003873">
    <property type="term" value="F:6-phosphofructo-2-kinase activity"/>
    <property type="evidence" value="ECO:0007669"/>
    <property type="project" value="InterPro"/>
</dbReference>
<dbReference type="InterPro" id="IPR027417">
    <property type="entry name" value="P-loop_NTPase"/>
</dbReference>
<feature type="compositionally biased region" description="Pro residues" evidence="9">
    <location>
        <begin position="205"/>
        <end position="222"/>
    </location>
</feature>
<keyword evidence="8" id="KW-0768">Sushi</keyword>
<evidence type="ECO:0000259" key="12">
    <source>
        <dbReference type="PROSITE" id="PS51828"/>
    </source>
</evidence>
<dbReference type="PANTHER" id="PTHR45656">
    <property type="entry name" value="PROTEIN CBR-CLEC-78"/>
    <property type="match status" value="1"/>
</dbReference>
<accession>A0A2B4RZL5</accession>
<reference evidence="14" key="1">
    <citation type="journal article" date="2017" name="bioRxiv">
        <title>Comparative analysis of the genomes of Stylophora pistillata and Acropora digitifera provides evidence for extensive differences between species of corals.</title>
        <authorList>
            <person name="Voolstra C.R."/>
            <person name="Li Y."/>
            <person name="Liew Y.J."/>
            <person name="Baumgarten S."/>
            <person name="Zoccola D."/>
            <person name="Flot J.-F."/>
            <person name="Tambutte S."/>
            <person name="Allemand D."/>
            <person name="Aranda M."/>
        </authorList>
    </citation>
    <scope>NUCLEOTIDE SEQUENCE [LARGE SCALE GENOMIC DNA]</scope>
</reference>
<feature type="domain" description="Ig-like" evidence="10">
    <location>
        <begin position="268"/>
        <end position="347"/>
    </location>
</feature>
<feature type="domain" description="Sushi" evidence="11">
    <location>
        <begin position="743"/>
        <end position="799"/>
    </location>
</feature>
<feature type="compositionally biased region" description="Basic and acidic residues" evidence="9">
    <location>
        <begin position="1152"/>
        <end position="1161"/>
    </location>
</feature>
<dbReference type="InterPro" id="IPR013106">
    <property type="entry name" value="Ig_V-set"/>
</dbReference>
<feature type="domain" description="Sushi" evidence="11">
    <location>
        <begin position="802"/>
        <end position="859"/>
    </location>
</feature>
<dbReference type="InterPro" id="IPR003598">
    <property type="entry name" value="Ig_sub2"/>
</dbReference>
<dbReference type="SUPFAM" id="SSF53254">
    <property type="entry name" value="Phosphoglycerate mutase-like"/>
    <property type="match status" value="1"/>
</dbReference>
<dbReference type="InterPro" id="IPR013320">
    <property type="entry name" value="ConA-like_dom_sf"/>
</dbReference>
<dbReference type="SMART" id="SM00159">
    <property type="entry name" value="PTX"/>
    <property type="match status" value="2"/>
</dbReference>
<dbReference type="Gene3D" id="3.40.50.300">
    <property type="entry name" value="P-loop containing nucleotide triphosphate hydrolases"/>
    <property type="match status" value="1"/>
</dbReference>
<dbReference type="InterPro" id="IPR013078">
    <property type="entry name" value="His_Pase_superF_clade-1"/>
</dbReference>
<dbReference type="InterPro" id="IPR030476">
    <property type="entry name" value="Pentaxin_CS"/>
</dbReference>
<dbReference type="SUPFAM" id="SSF57535">
    <property type="entry name" value="Complement control module/SCR domain"/>
    <property type="match status" value="6"/>
</dbReference>
<feature type="domain" description="Sushi" evidence="11">
    <location>
        <begin position="860"/>
        <end position="916"/>
    </location>
</feature>
<dbReference type="Gene3D" id="2.60.40.10">
    <property type="entry name" value="Immunoglobulins"/>
    <property type="match status" value="6"/>
</dbReference>
<dbReference type="SMART" id="SM00408">
    <property type="entry name" value="IGc2"/>
    <property type="match status" value="6"/>
</dbReference>
<sequence length="1748" mass="192531">MESICEDSDIVAANIKVMGHEFLSNEEFKTWEVWVDSPASTLPPQEVKVFSPDYVTVDRDTAVKDFRKRIKHYEDAYEPLSFEKEGFCIAYEKFNPFLFKMRKVWTSQLKRAVDTAQYLKGVTTERWKALNEMDHSYSDVCARLESVIMELERQSNVLVICHEVILQCLMAYFLDHSSGELPNLHIPLHTVFKLTPIAYGRTGPQGPPGPRGFPGPAGPKGPPGRKGRKGIRGPPGPQGKRGIKGPSGPPRKTTDSKRGSDGPQFVPPKFVIKPEISVTASTTWDFSLKFDIFGHPPPVVTWTRTQSELSVSRHVISGNKLTIQNTTIDDFGAYLCQGRNPLESGIAVIWIVVKEPVSPCIVSSPASRIQVQHVDESVNLSCTAVGTPSPKIKFGSRTDNAHTSVSANDGDWHHICITCENIAGSWQLFKDGRVAASDRGLAKGRTGPQGPPGPRGFPGPAGPKGPPGRKGRKGGPQLMILIVSGYGISNIFLAFIRISLVPTKFRIKPEISVTAYIKWDFTLKWDIFGDPTPVVTWTRAQSELPVNRHVISGNKLTILNTTKDDFGAYLCQGRNPLQSVIGVIWVRVEDPVNPYIMSSPNKTQVQHFGESVHLSCSAGGTPLPKIQWIKDGRRVMSSAENDSNSLIRSELVIHQFKQSDAGNYTCLFYNDKNATAEANTVLGLFSCDNPGSPINGQKHGSRYWTGESVSFTCMPGYRLIGPSVRLCLPSGQWSGVQPSCHRVCPPLKKLQNGFIYGQQNWEGERISFSCRPGYWLKGPSERHCLGNGSWTGEMPICTLASNNCGNPGSPINGQKHGSRYWTGESVSFTCMSGYRLIGSSVRLCLPSGQWSGVQPSCHRVCPPLRKLQNGFIYGQQNWEGERLSFSCRPGYWLKGPSERHCLGNGLWTGKMPTCQFVAPGNTYALYFPRKGTSDYVISRKMPSLNALTVCLWMKITAGSNGCPLSYAVSAEDNELILHHYSRFYIYVGGSISRTSVSANDGNWHHICMTWESSAGSWQLFKDGRIAASGRGLAKEKYNDKREKNKTQDQGHDKIVCMEGMFMMSACACLGKSLLSLLRKEFRDALSKFEQAATGRTGPQGPPGPRGFPGPGGPKGPPGRKGRKGTRGPPGPQGKRGVQGLSGPPGKTTTSKRGSDGPQLEKPHFITKLSSLTVKEKQNVILSCTAAGFPNPKITWYKNGRAIEHERKQFEEGKLELRNILFEDRGLYTCTAENILGRITTSSNVTVQVPTKFVIKPEISVTAYTTWDFTLTCDIFGYPTPVVTWTRTQSELPVTRHVISSNKLTILNATKNDFGAYLCQGRNPLQSVIGVIWVVVKDPVNPYIVSSPASKIQVQHVGESVNLSCSAGGTPLPKIQWIKDGRRVISLAEHDRNGLRWGELVIHQLRPNDAGNYTCLFFNEKNATAEANTVLVLNNCDNPGSPTNGQKHGSRYWTGERVSFTCMPGYRLIGPSVRLCLPSGQWSGVQPSCHRVCPPLNKLENGFPHGQQNWEGERISFSCKPGYWLRGPSERHCLGNGSWTGEMPSCIFVDPGNTYALYFPRKGTSDYVISTKMPSLDAVTVCLWMKTTAGNEGCPLSYAISSQYNELILHDYRSFHIWVGGSNSHTSVSANDGDWHHICITWENIAGSWQLFKDGRIAASGRGLAKGHWIRGAGLLLLGQEQDSLGGSFDAQQSFIGELTGVNVWGHVLRGDEITRMSRVCLTGDGDIIQWRNFKANVRGSVHSIDPSC</sequence>
<feature type="domain" description="Ig-like" evidence="10">
    <location>
        <begin position="1249"/>
        <end position="1329"/>
    </location>
</feature>
<name>A0A2B4RZL5_STYPI</name>
<feature type="region of interest" description="Disordered" evidence="9">
    <location>
        <begin position="1090"/>
        <end position="1161"/>
    </location>
</feature>
<evidence type="ECO:0000256" key="3">
    <source>
        <dbReference type="ARBA" id="ARBA00022737"/>
    </source>
</evidence>
<feature type="region of interest" description="Disordered" evidence="9">
    <location>
        <begin position="199"/>
        <end position="268"/>
    </location>
</feature>
<dbReference type="OrthoDB" id="5974010at2759"/>
<dbReference type="Pfam" id="PF00300">
    <property type="entry name" value="His_Phos_1"/>
    <property type="match status" value="1"/>
</dbReference>
<dbReference type="SMART" id="SM00409">
    <property type="entry name" value="IG"/>
    <property type="match status" value="6"/>
</dbReference>
<evidence type="ECO:0000256" key="9">
    <source>
        <dbReference type="SAM" id="MobiDB-lite"/>
    </source>
</evidence>
<feature type="disulfide bond" evidence="8">
    <location>
        <begin position="1461"/>
        <end position="1488"/>
    </location>
</feature>
<keyword evidence="2" id="KW-0732">Signal</keyword>
<evidence type="ECO:0000256" key="6">
    <source>
        <dbReference type="ARBA" id="ARBA00023180"/>
    </source>
</evidence>
<dbReference type="Pfam" id="PF07679">
    <property type="entry name" value="I-set"/>
    <property type="match status" value="2"/>
</dbReference>
<evidence type="ECO:0000256" key="7">
    <source>
        <dbReference type="ARBA" id="ARBA00023319"/>
    </source>
</evidence>
<feature type="domain" description="Sushi" evidence="11">
    <location>
        <begin position="685"/>
        <end position="742"/>
    </location>
</feature>
<organism evidence="13 14">
    <name type="scientific">Stylophora pistillata</name>
    <name type="common">Smooth cauliflower coral</name>
    <dbReference type="NCBI Taxonomy" id="50429"/>
    <lineage>
        <taxon>Eukaryota</taxon>
        <taxon>Metazoa</taxon>
        <taxon>Cnidaria</taxon>
        <taxon>Anthozoa</taxon>
        <taxon>Hexacorallia</taxon>
        <taxon>Scleractinia</taxon>
        <taxon>Astrocoeniina</taxon>
        <taxon>Pocilloporidae</taxon>
        <taxon>Stylophora</taxon>
    </lineage>
</organism>
<dbReference type="GO" id="GO:0006000">
    <property type="term" value="P:fructose metabolic process"/>
    <property type="evidence" value="ECO:0007669"/>
    <property type="project" value="InterPro"/>
</dbReference>
<keyword evidence="5 8" id="KW-1015">Disulfide bond</keyword>
<dbReference type="PANTHER" id="PTHR45656:SF4">
    <property type="entry name" value="PROTEIN CBR-CLEC-78"/>
    <property type="match status" value="1"/>
</dbReference>
<dbReference type="PRINTS" id="PR00895">
    <property type="entry name" value="PENTAXIN"/>
</dbReference>
<dbReference type="Gene3D" id="3.40.50.1240">
    <property type="entry name" value="Phosphoglycerate mutase-like"/>
    <property type="match status" value="1"/>
</dbReference>
<keyword evidence="14" id="KW-1185">Reference proteome</keyword>
<evidence type="ECO:0000256" key="5">
    <source>
        <dbReference type="ARBA" id="ARBA00023157"/>
    </source>
</evidence>
<feature type="domain" description="Sushi" evidence="11">
    <location>
        <begin position="1433"/>
        <end position="1490"/>
    </location>
</feature>
<dbReference type="SMART" id="SM00032">
    <property type="entry name" value="CCP"/>
    <property type="match status" value="6"/>
</dbReference>
<dbReference type="PROSITE" id="PS00289">
    <property type="entry name" value="PTX_1"/>
    <property type="match status" value="1"/>
</dbReference>
<feature type="compositionally biased region" description="Pro residues" evidence="9">
    <location>
        <begin position="1099"/>
        <end position="1116"/>
    </location>
</feature>
<feature type="disulfide bond" evidence="8">
    <location>
        <begin position="713"/>
        <end position="740"/>
    </location>
</feature>
<feature type="domain" description="Ig-like" evidence="10">
    <location>
        <begin position="594"/>
        <end position="682"/>
    </location>
</feature>
<dbReference type="InterPro" id="IPR000436">
    <property type="entry name" value="Sushi_SCR_CCP_dom"/>
</dbReference>
<dbReference type="Pfam" id="PF00084">
    <property type="entry name" value="Sushi"/>
    <property type="match status" value="6"/>
</dbReference>
<comment type="caution">
    <text evidence="13">The sequence shown here is derived from an EMBL/GenBank/DDBJ whole genome shotgun (WGS) entry which is preliminary data.</text>
</comment>
<feature type="disulfide bond" evidence="8">
    <location>
        <begin position="830"/>
        <end position="857"/>
    </location>
</feature>
<dbReference type="Pfam" id="PF13927">
    <property type="entry name" value="Ig_3"/>
    <property type="match status" value="4"/>
</dbReference>
<dbReference type="InterPro" id="IPR035976">
    <property type="entry name" value="Sushi/SCR/CCP_sf"/>
</dbReference>
<dbReference type="InterPro" id="IPR001759">
    <property type="entry name" value="PTX_dom"/>
</dbReference>
<dbReference type="PROSITE" id="PS51828">
    <property type="entry name" value="PTX_2"/>
    <property type="match status" value="2"/>
</dbReference>
<dbReference type="PROSITE" id="PS50835">
    <property type="entry name" value="IG_LIKE"/>
    <property type="match status" value="5"/>
</dbReference>
<dbReference type="Pfam" id="PF01391">
    <property type="entry name" value="Collagen"/>
    <property type="match status" value="2"/>
</dbReference>
<dbReference type="FunFam" id="2.60.40.10:FF:000080">
    <property type="entry name" value="Myosin light chain kinase, smooth muscle"/>
    <property type="match status" value="1"/>
</dbReference>
<dbReference type="InterPro" id="IPR029033">
    <property type="entry name" value="His_PPase_superfam"/>
</dbReference>
<dbReference type="InterPro" id="IPR013783">
    <property type="entry name" value="Ig-like_fold"/>
</dbReference>
<dbReference type="Gene3D" id="2.60.120.200">
    <property type="match status" value="3"/>
</dbReference>
<comment type="similarity">
    <text evidence="1">Belongs to the protein kinase superfamily. CAMK Ser/Thr protein kinase family.</text>
</comment>
<dbReference type="InterPro" id="IPR008160">
    <property type="entry name" value="Collagen"/>
</dbReference>
<proteinExistence type="inferred from homology"/>
<feature type="disulfide bond" evidence="8">
    <location>
        <begin position="1518"/>
        <end position="1545"/>
    </location>
</feature>
<dbReference type="InterPro" id="IPR003599">
    <property type="entry name" value="Ig_sub"/>
</dbReference>
<dbReference type="SUPFAM" id="SSF49899">
    <property type="entry name" value="Concanavalin A-like lectins/glucanases"/>
    <property type="match status" value="3"/>
</dbReference>
<feature type="disulfide bond" evidence="8">
    <location>
        <begin position="887"/>
        <end position="914"/>
    </location>
</feature>
<feature type="compositionally biased region" description="Pro residues" evidence="9">
    <location>
        <begin position="449"/>
        <end position="466"/>
    </location>
</feature>
<dbReference type="FunFam" id="2.60.120.200:FF:000012">
    <property type="entry name" value="neuronal pentraxin receptor"/>
    <property type="match status" value="1"/>
</dbReference>
<gene>
    <name evidence="13" type="primary">CSMD3</name>
    <name evidence="13" type="ORF">AWC38_SpisGene13733</name>
</gene>
<dbReference type="Pfam" id="PF01591">
    <property type="entry name" value="6PF2K"/>
    <property type="match status" value="1"/>
</dbReference>
<dbReference type="InterPro" id="IPR036179">
    <property type="entry name" value="Ig-like_dom_sf"/>
</dbReference>
<evidence type="ECO:0000256" key="1">
    <source>
        <dbReference type="ARBA" id="ARBA00006692"/>
    </source>
</evidence>
<dbReference type="EMBL" id="LSMT01000263">
    <property type="protein sequence ID" value="PFX21777.1"/>
    <property type="molecule type" value="Genomic_DNA"/>
</dbReference>